<dbReference type="EMBL" id="CP039354">
    <property type="protein sequence ID" value="QCE12693.1"/>
    <property type="molecule type" value="Genomic_DNA"/>
</dbReference>
<accession>A0A4D6NFP6</accession>
<dbReference type="Proteomes" id="UP000501690">
    <property type="component" value="Linkage Group LG10"/>
</dbReference>
<evidence type="ECO:0000313" key="2">
    <source>
        <dbReference type="EMBL" id="QCE12693.1"/>
    </source>
</evidence>
<feature type="compositionally biased region" description="Polar residues" evidence="1">
    <location>
        <begin position="36"/>
        <end position="52"/>
    </location>
</feature>
<gene>
    <name evidence="2" type="ORF">DEO72_LG10g3941</name>
</gene>
<reference evidence="2 3" key="1">
    <citation type="submission" date="2019-04" db="EMBL/GenBank/DDBJ databases">
        <title>An improved genome assembly and genetic linkage map for asparagus bean, Vigna unguiculata ssp. sesquipedialis.</title>
        <authorList>
            <person name="Xia Q."/>
            <person name="Zhang R."/>
            <person name="Dong Y."/>
        </authorList>
    </citation>
    <scope>NUCLEOTIDE SEQUENCE [LARGE SCALE GENOMIC DNA]</scope>
    <source>
        <tissue evidence="2">Leaf</tissue>
    </source>
</reference>
<name>A0A4D6NFP6_VIGUN</name>
<feature type="region of interest" description="Disordered" evidence="1">
    <location>
        <begin position="30"/>
        <end position="52"/>
    </location>
</feature>
<organism evidence="2 3">
    <name type="scientific">Vigna unguiculata</name>
    <name type="common">Cowpea</name>
    <dbReference type="NCBI Taxonomy" id="3917"/>
    <lineage>
        <taxon>Eukaryota</taxon>
        <taxon>Viridiplantae</taxon>
        <taxon>Streptophyta</taxon>
        <taxon>Embryophyta</taxon>
        <taxon>Tracheophyta</taxon>
        <taxon>Spermatophyta</taxon>
        <taxon>Magnoliopsida</taxon>
        <taxon>eudicotyledons</taxon>
        <taxon>Gunneridae</taxon>
        <taxon>Pentapetalae</taxon>
        <taxon>rosids</taxon>
        <taxon>fabids</taxon>
        <taxon>Fabales</taxon>
        <taxon>Fabaceae</taxon>
        <taxon>Papilionoideae</taxon>
        <taxon>50 kb inversion clade</taxon>
        <taxon>NPAAA clade</taxon>
        <taxon>indigoferoid/millettioid clade</taxon>
        <taxon>Phaseoleae</taxon>
        <taxon>Vigna</taxon>
    </lineage>
</organism>
<sequence>MKDVVGMLQFVLQLHFSGVAEEVSGSGVFSQHDADYSNNTTASDGDSSWTRNESSVLIPDDVFSEIKDPKGR</sequence>
<evidence type="ECO:0000256" key="1">
    <source>
        <dbReference type="SAM" id="MobiDB-lite"/>
    </source>
</evidence>
<proteinExistence type="predicted"/>
<evidence type="ECO:0000313" key="3">
    <source>
        <dbReference type="Proteomes" id="UP000501690"/>
    </source>
</evidence>
<dbReference type="AlphaFoldDB" id="A0A4D6NFP6"/>
<protein>
    <submittedName>
        <fullName evidence="2">Uncharacterized protein</fullName>
    </submittedName>
</protein>
<keyword evidence="3" id="KW-1185">Reference proteome</keyword>